<comment type="caution">
    <text evidence="1">The sequence shown here is derived from an EMBL/GenBank/DDBJ whole genome shotgun (WGS) entry which is preliminary data.</text>
</comment>
<protein>
    <submittedName>
        <fullName evidence="1">Uncharacterized protein</fullName>
    </submittedName>
</protein>
<evidence type="ECO:0000313" key="1">
    <source>
        <dbReference type="EMBL" id="EJW99718.1"/>
    </source>
</evidence>
<name>J9FYR8_9ZZZZ</name>
<gene>
    <name evidence="1" type="ORF">EVA_12175</name>
</gene>
<accession>J9FYR8</accession>
<dbReference type="AlphaFoldDB" id="J9FYR8"/>
<sequence>MVGTRPIVKSCALARAISSRSSATVWITLIFLPHFIFS</sequence>
<organism evidence="1">
    <name type="scientific">gut metagenome</name>
    <dbReference type="NCBI Taxonomy" id="749906"/>
    <lineage>
        <taxon>unclassified sequences</taxon>
        <taxon>metagenomes</taxon>
        <taxon>organismal metagenomes</taxon>
    </lineage>
</organism>
<reference evidence="1" key="1">
    <citation type="journal article" date="2012" name="PLoS ONE">
        <title>Gene sets for utilization of primary and secondary nutrition supplies in the distal gut of endangered iberian lynx.</title>
        <authorList>
            <person name="Alcaide M."/>
            <person name="Messina E."/>
            <person name="Richter M."/>
            <person name="Bargiela R."/>
            <person name="Peplies J."/>
            <person name="Huws S.A."/>
            <person name="Newbold C.J."/>
            <person name="Golyshin P.N."/>
            <person name="Simon M.A."/>
            <person name="Lopez G."/>
            <person name="Yakimov M.M."/>
            <person name="Ferrer M."/>
        </authorList>
    </citation>
    <scope>NUCLEOTIDE SEQUENCE</scope>
</reference>
<proteinExistence type="predicted"/>
<dbReference type="EMBL" id="AMCI01003680">
    <property type="protein sequence ID" value="EJW99718.1"/>
    <property type="molecule type" value="Genomic_DNA"/>
</dbReference>